<dbReference type="Pfam" id="PF00156">
    <property type="entry name" value="Pribosyltran"/>
    <property type="match status" value="1"/>
</dbReference>
<dbReference type="EMBL" id="VVXH01000013">
    <property type="protein sequence ID" value="KAA2376863.1"/>
    <property type="molecule type" value="Genomic_DNA"/>
</dbReference>
<evidence type="ECO:0000256" key="4">
    <source>
        <dbReference type="ARBA" id="ARBA00008391"/>
    </source>
</evidence>
<evidence type="ECO:0000256" key="8">
    <source>
        <dbReference type="ARBA" id="ARBA00022679"/>
    </source>
</evidence>
<evidence type="ECO:0000256" key="15">
    <source>
        <dbReference type="RuleBase" id="RU364099"/>
    </source>
</evidence>
<dbReference type="GO" id="GO:0000166">
    <property type="term" value="F:nucleotide binding"/>
    <property type="evidence" value="ECO:0007669"/>
    <property type="project" value="UniProtKB-KW"/>
</dbReference>
<evidence type="ECO:0000256" key="14">
    <source>
        <dbReference type="ARBA" id="ARBA00049402"/>
    </source>
</evidence>
<evidence type="ECO:0000256" key="11">
    <source>
        <dbReference type="ARBA" id="ARBA00022741"/>
    </source>
</evidence>
<evidence type="ECO:0000256" key="13">
    <source>
        <dbReference type="ARBA" id="ARBA00048811"/>
    </source>
</evidence>
<dbReference type="GO" id="GO:0000287">
    <property type="term" value="F:magnesium ion binding"/>
    <property type="evidence" value="ECO:0007669"/>
    <property type="project" value="TreeGrafter"/>
</dbReference>
<dbReference type="GO" id="GO:0032264">
    <property type="term" value="P:IMP salvage"/>
    <property type="evidence" value="ECO:0007669"/>
    <property type="project" value="UniProtKB-UniPathway"/>
</dbReference>
<dbReference type="PANTHER" id="PTHR43340:SF1">
    <property type="entry name" value="HYPOXANTHINE PHOSPHORIBOSYLTRANSFERASE"/>
    <property type="match status" value="1"/>
</dbReference>
<comment type="catalytic activity">
    <reaction evidence="14">
        <text>IMP + diphosphate = hypoxanthine + 5-phospho-alpha-D-ribose 1-diphosphate</text>
        <dbReference type="Rhea" id="RHEA:17973"/>
        <dbReference type="ChEBI" id="CHEBI:17368"/>
        <dbReference type="ChEBI" id="CHEBI:33019"/>
        <dbReference type="ChEBI" id="CHEBI:58017"/>
        <dbReference type="ChEBI" id="CHEBI:58053"/>
        <dbReference type="EC" id="2.4.2.8"/>
    </reaction>
    <physiologicalReaction direction="right-to-left" evidence="14">
        <dbReference type="Rhea" id="RHEA:17975"/>
    </physiologicalReaction>
</comment>
<sequence length="180" mass="20218">MEDIIKLHDKKFRIMIPAAKIDEAVAAVACRINEDYCDKPTPLFVGVLNGSFMFMSDLIKKIEFNNELSFVKLASYEGTCSTGCVKNLIGLNNSIEGRHVIIVEDIVDTGESIEHMIGELKSHNPASIEVCTLFFKPGSYRKQLPIKYRAMEIGNEFIVGYGLDYDQLGRSLKDIYVVTE</sequence>
<keyword evidence="7 15" id="KW-0328">Glycosyltransferase</keyword>
<proteinExistence type="inferred from homology"/>
<evidence type="ECO:0000256" key="6">
    <source>
        <dbReference type="ARBA" id="ARBA00022490"/>
    </source>
</evidence>
<dbReference type="Gene3D" id="3.40.50.2020">
    <property type="match status" value="1"/>
</dbReference>
<dbReference type="GO" id="GO:0006178">
    <property type="term" value="P:guanine salvage"/>
    <property type="evidence" value="ECO:0007669"/>
    <property type="project" value="TreeGrafter"/>
</dbReference>
<evidence type="ECO:0000256" key="2">
    <source>
        <dbReference type="ARBA" id="ARBA00004496"/>
    </source>
</evidence>
<evidence type="ECO:0000256" key="7">
    <source>
        <dbReference type="ARBA" id="ARBA00022676"/>
    </source>
</evidence>
<gene>
    <name evidence="17" type="primary">hpt</name>
    <name evidence="17" type="ORF">F2Y10_12265</name>
</gene>
<dbReference type="AlphaFoldDB" id="A0A5B3GTD4"/>
<dbReference type="SUPFAM" id="SSF53271">
    <property type="entry name" value="PRTase-like"/>
    <property type="match status" value="1"/>
</dbReference>
<feature type="domain" description="Phosphoribosyltransferase" evidence="16">
    <location>
        <begin position="23"/>
        <end position="165"/>
    </location>
</feature>
<dbReference type="InterPro" id="IPR029057">
    <property type="entry name" value="PRTase-like"/>
</dbReference>
<dbReference type="NCBIfam" id="TIGR01203">
    <property type="entry name" value="HGPRTase"/>
    <property type="match status" value="1"/>
</dbReference>
<keyword evidence="8 15" id="KW-0808">Transferase</keyword>
<comment type="cofactor">
    <cofactor evidence="1 15">
        <name>Mg(2+)</name>
        <dbReference type="ChEBI" id="CHEBI:18420"/>
    </cofactor>
</comment>
<evidence type="ECO:0000256" key="9">
    <source>
        <dbReference type="ARBA" id="ARBA00022723"/>
    </source>
</evidence>
<name>A0A5B3GTD4_9BACT</name>
<organism evidence="17 18">
    <name type="scientific">Alistipes onderdonkii</name>
    <dbReference type="NCBI Taxonomy" id="328813"/>
    <lineage>
        <taxon>Bacteria</taxon>
        <taxon>Pseudomonadati</taxon>
        <taxon>Bacteroidota</taxon>
        <taxon>Bacteroidia</taxon>
        <taxon>Bacteroidales</taxon>
        <taxon>Rikenellaceae</taxon>
        <taxon>Alistipes</taxon>
    </lineage>
</organism>
<keyword evidence="11 15" id="KW-0547">Nucleotide-binding</keyword>
<dbReference type="GO" id="GO:0032263">
    <property type="term" value="P:GMP salvage"/>
    <property type="evidence" value="ECO:0007669"/>
    <property type="project" value="TreeGrafter"/>
</dbReference>
<dbReference type="InterPro" id="IPR050408">
    <property type="entry name" value="HGPRT"/>
</dbReference>
<dbReference type="EC" id="2.4.2.8" evidence="5 15"/>
<dbReference type="RefSeq" id="WP_130065606.1">
    <property type="nucleotide sequence ID" value="NZ_JAHOOA010000006.1"/>
</dbReference>
<keyword evidence="6 15" id="KW-0963">Cytoplasm</keyword>
<dbReference type="InterPro" id="IPR000836">
    <property type="entry name" value="PRTase_dom"/>
</dbReference>
<protein>
    <recommendedName>
        <fullName evidence="5 15">Hypoxanthine phosphoribosyltransferase</fullName>
        <ecNumber evidence="5 15">2.4.2.8</ecNumber>
    </recommendedName>
</protein>
<comment type="similarity">
    <text evidence="4 15">Belongs to the purine/pyrimidine phosphoribosyltransferase family.</text>
</comment>
<comment type="caution">
    <text evidence="17">The sequence shown here is derived from an EMBL/GenBank/DDBJ whole genome shotgun (WGS) entry which is preliminary data.</text>
</comment>
<evidence type="ECO:0000256" key="12">
    <source>
        <dbReference type="ARBA" id="ARBA00022842"/>
    </source>
</evidence>
<evidence type="ECO:0000256" key="5">
    <source>
        <dbReference type="ARBA" id="ARBA00011895"/>
    </source>
</evidence>
<keyword evidence="9 15" id="KW-0479">Metal-binding</keyword>
<dbReference type="GO" id="GO:0046100">
    <property type="term" value="P:hypoxanthine metabolic process"/>
    <property type="evidence" value="ECO:0007669"/>
    <property type="project" value="TreeGrafter"/>
</dbReference>
<evidence type="ECO:0000256" key="10">
    <source>
        <dbReference type="ARBA" id="ARBA00022726"/>
    </source>
</evidence>
<dbReference type="GO" id="GO:0006166">
    <property type="term" value="P:purine ribonucleoside salvage"/>
    <property type="evidence" value="ECO:0007669"/>
    <property type="project" value="UniProtKB-KW"/>
</dbReference>
<comment type="pathway">
    <text evidence="3 15">Purine metabolism; IMP biosynthesis via salvage pathway; IMP from hypoxanthine: step 1/1.</text>
</comment>
<evidence type="ECO:0000256" key="3">
    <source>
        <dbReference type="ARBA" id="ARBA00004669"/>
    </source>
</evidence>
<evidence type="ECO:0000313" key="17">
    <source>
        <dbReference type="EMBL" id="KAA2376863.1"/>
    </source>
</evidence>
<dbReference type="CDD" id="cd06223">
    <property type="entry name" value="PRTases_typeI"/>
    <property type="match status" value="1"/>
</dbReference>
<evidence type="ECO:0000313" key="18">
    <source>
        <dbReference type="Proteomes" id="UP000322940"/>
    </source>
</evidence>
<comment type="subcellular location">
    <subcellularLocation>
        <location evidence="2 15">Cytoplasm</location>
    </subcellularLocation>
</comment>
<dbReference type="GO" id="GO:0005829">
    <property type="term" value="C:cytosol"/>
    <property type="evidence" value="ECO:0007669"/>
    <property type="project" value="TreeGrafter"/>
</dbReference>
<dbReference type="GO" id="GO:0004422">
    <property type="term" value="F:hypoxanthine phosphoribosyltransferase activity"/>
    <property type="evidence" value="ECO:0007669"/>
    <property type="project" value="InterPro"/>
</dbReference>
<evidence type="ECO:0000259" key="16">
    <source>
        <dbReference type="Pfam" id="PF00156"/>
    </source>
</evidence>
<comment type="catalytic activity">
    <reaction evidence="13">
        <text>GMP + diphosphate = guanine + 5-phospho-alpha-D-ribose 1-diphosphate</text>
        <dbReference type="Rhea" id="RHEA:25424"/>
        <dbReference type="ChEBI" id="CHEBI:16235"/>
        <dbReference type="ChEBI" id="CHEBI:33019"/>
        <dbReference type="ChEBI" id="CHEBI:58017"/>
        <dbReference type="ChEBI" id="CHEBI:58115"/>
        <dbReference type="EC" id="2.4.2.8"/>
    </reaction>
    <physiologicalReaction direction="right-to-left" evidence="13">
        <dbReference type="Rhea" id="RHEA:25426"/>
    </physiologicalReaction>
</comment>
<reference evidence="17 18" key="1">
    <citation type="journal article" date="2019" name="Nat. Med.">
        <title>A library of human gut bacterial isolates paired with longitudinal multiomics data enables mechanistic microbiome research.</title>
        <authorList>
            <person name="Poyet M."/>
            <person name="Groussin M."/>
            <person name="Gibbons S.M."/>
            <person name="Avila-Pacheco J."/>
            <person name="Jiang X."/>
            <person name="Kearney S.M."/>
            <person name="Perrotta A.R."/>
            <person name="Berdy B."/>
            <person name="Zhao S."/>
            <person name="Lieberman T.D."/>
            <person name="Swanson P.K."/>
            <person name="Smith M."/>
            <person name="Roesemann S."/>
            <person name="Alexander J.E."/>
            <person name="Rich S.A."/>
            <person name="Livny J."/>
            <person name="Vlamakis H."/>
            <person name="Clish C."/>
            <person name="Bullock K."/>
            <person name="Deik A."/>
            <person name="Scott J."/>
            <person name="Pierce K.A."/>
            <person name="Xavier R.J."/>
            <person name="Alm E.J."/>
        </authorList>
    </citation>
    <scope>NUCLEOTIDE SEQUENCE [LARGE SCALE GENOMIC DNA]</scope>
    <source>
        <strain evidence="17 18">BIOML-A266</strain>
    </source>
</reference>
<accession>A0A5B3GTD4</accession>
<dbReference type="PANTHER" id="PTHR43340">
    <property type="entry name" value="HYPOXANTHINE-GUANINE PHOSPHORIBOSYLTRANSFERASE"/>
    <property type="match status" value="1"/>
</dbReference>
<dbReference type="GO" id="GO:0052657">
    <property type="term" value="F:guanine phosphoribosyltransferase activity"/>
    <property type="evidence" value="ECO:0007669"/>
    <property type="project" value="RHEA"/>
</dbReference>
<dbReference type="Proteomes" id="UP000322940">
    <property type="component" value="Unassembled WGS sequence"/>
</dbReference>
<keyword evidence="10 15" id="KW-0660">Purine salvage</keyword>
<dbReference type="UniPathway" id="UPA00591">
    <property type="reaction ID" value="UER00648"/>
</dbReference>
<keyword evidence="12 15" id="KW-0460">Magnesium</keyword>
<evidence type="ECO:0000256" key="1">
    <source>
        <dbReference type="ARBA" id="ARBA00001946"/>
    </source>
</evidence>
<dbReference type="InterPro" id="IPR005904">
    <property type="entry name" value="Hxn_phspho_trans"/>
</dbReference>